<accession>A0ABT4ARY5</accession>
<keyword evidence="3" id="KW-1003">Cell membrane</keyword>
<feature type="transmembrane region" description="Helical" evidence="7">
    <location>
        <begin position="227"/>
        <end position="254"/>
    </location>
</feature>
<feature type="transmembrane region" description="Helical" evidence="7">
    <location>
        <begin position="84"/>
        <end position="105"/>
    </location>
</feature>
<feature type="transmembrane region" description="Helical" evidence="7">
    <location>
        <begin position="165"/>
        <end position="194"/>
    </location>
</feature>
<dbReference type="SUPFAM" id="SSF103473">
    <property type="entry name" value="MFS general substrate transporter"/>
    <property type="match status" value="1"/>
</dbReference>
<dbReference type="InterPro" id="IPR036259">
    <property type="entry name" value="MFS_trans_sf"/>
</dbReference>
<evidence type="ECO:0000313" key="9">
    <source>
        <dbReference type="EMBL" id="MCY1083572.1"/>
    </source>
</evidence>
<dbReference type="PANTHER" id="PTHR23513:SF11">
    <property type="entry name" value="STAPHYLOFERRIN A TRANSPORTER"/>
    <property type="match status" value="1"/>
</dbReference>
<keyword evidence="2" id="KW-0813">Transport</keyword>
<dbReference type="EMBL" id="JAPNKA010000001">
    <property type="protein sequence ID" value="MCY1083572.1"/>
    <property type="molecule type" value="Genomic_DNA"/>
</dbReference>
<keyword evidence="4 7" id="KW-0812">Transmembrane</keyword>
<feature type="domain" description="Major facilitator superfamily (MFS) profile" evidence="8">
    <location>
        <begin position="19"/>
        <end position="403"/>
    </location>
</feature>
<evidence type="ECO:0000256" key="4">
    <source>
        <dbReference type="ARBA" id="ARBA00022692"/>
    </source>
</evidence>
<feature type="transmembrane region" description="Helical" evidence="7">
    <location>
        <begin position="318"/>
        <end position="340"/>
    </location>
</feature>
<feature type="transmembrane region" description="Helical" evidence="7">
    <location>
        <begin position="260"/>
        <end position="282"/>
    </location>
</feature>
<name>A0ABT4ARY5_9BACT</name>
<evidence type="ECO:0000313" key="10">
    <source>
        <dbReference type="Proteomes" id="UP001207654"/>
    </source>
</evidence>
<dbReference type="InterPro" id="IPR020846">
    <property type="entry name" value="MFS_dom"/>
</dbReference>
<dbReference type="InterPro" id="IPR010290">
    <property type="entry name" value="TM_effector"/>
</dbReference>
<evidence type="ECO:0000256" key="6">
    <source>
        <dbReference type="ARBA" id="ARBA00023136"/>
    </source>
</evidence>
<dbReference type="CDD" id="cd06173">
    <property type="entry name" value="MFS_MefA_like"/>
    <property type="match status" value="1"/>
</dbReference>
<feature type="transmembrane region" description="Helical" evidence="7">
    <location>
        <begin position="382"/>
        <end position="401"/>
    </location>
</feature>
<protein>
    <submittedName>
        <fullName evidence="9">MFS transporter</fullName>
    </submittedName>
</protein>
<dbReference type="PROSITE" id="PS50850">
    <property type="entry name" value="MFS"/>
    <property type="match status" value="1"/>
</dbReference>
<organism evidence="9 10">
    <name type="scientific">Archangium lansingense</name>
    <dbReference type="NCBI Taxonomy" id="2995310"/>
    <lineage>
        <taxon>Bacteria</taxon>
        <taxon>Pseudomonadati</taxon>
        <taxon>Myxococcota</taxon>
        <taxon>Myxococcia</taxon>
        <taxon>Myxococcales</taxon>
        <taxon>Cystobacterineae</taxon>
        <taxon>Archangiaceae</taxon>
        <taxon>Archangium</taxon>
    </lineage>
</organism>
<comment type="caution">
    <text evidence="9">The sequence shown here is derived from an EMBL/GenBank/DDBJ whole genome shotgun (WGS) entry which is preliminary data.</text>
</comment>
<keyword evidence="5 7" id="KW-1133">Transmembrane helix</keyword>
<feature type="transmembrane region" description="Helical" evidence="7">
    <location>
        <begin position="294"/>
        <end position="312"/>
    </location>
</feature>
<evidence type="ECO:0000256" key="3">
    <source>
        <dbReference type="ARBA" id="ARBA00022475"/>
    </source>
</evidence>
<keyword evidence="10" id="KW-1185">Reference proteome</keyword>
<feature type="transmembrane region" description="Helical" evidence="7">
    <location>
        <begin position="352"/>
        <end position="370"/>
    </location>
</feature>
<evidence type="ECO:0000256" key="5">
    <source>
        <dbReference type="ARBA" id="ARBA00022989"/>
    </source>
</evidence>
<dbReference type="Proteomes" id="UP001207654">
    <property type="component" value="Unassembled WGS sequence"/>
</dbReference>
<proteinExistence type="predicted"/>
<evidence type="ECO:0000256" key="1">
    <source>
        <dbReference type="ARBA" id="ARBA00004651"/>
    </source>
</evidence>
<evidence type="ECO:0000256" key="2">
    <source>
        <dbReference type="ARBA" id="ARBA00022448"/>
    </source>
</evidence>
<comment type="subcellular location">
    <subcellularLocation>
        <location evidence="1">Cell membrane</location>
        <topology evidence="1">Multi-pass membrane protein</topology>
    </subcellularLocation>
</comment>
<feature type="transmembrane region" description="Helical" evidence="7">
    <location>
        <begin position="21"/>
        <end position="45"/>
    </location>
</feature>
<evidence type="ECO:0000256" key="7">
    <source>
        <dbReference type="SAM" id="Phobius"/>
    </source>
</evidence>
<gene>
    <name evidence="9" type="ORF">OV287_54950</name>
</gene>
<reference evidence="9 10" key="1">
    <citation type="submission" date="2022-11" db="EMBL/GenBank/DDBJ databases">
        <title>Minimal conservation of predation-associated metabolite biosynthetic gene clusters underscores biosynthetic potential of Myxococcota including descriptions for ten novel species: Archangium lansinium sp. nov., Myxococcus landrumus sp. nov., Nannocystis bai.</title>
        <authorList>
            <person name="Ahearne A."/>
            <person name="Stevens C."/>
            <person name="Phillips K."/>
        </authorList>
    </citation>
    <scope>NUCLEOTIDE SEQUENCE [LARGE SCALE GENOMIC DNA]</scope>
    <source>
        <strain evidence="9 10">MIWBW</strain>
    </source>
</reference>
<dbReference type="RefSeq" id="WP_267542096.1">
    <property type="nucleotide sequence ID" value="NZ_JAPNKA010000001.1"/>
</dbReference>
<sequence length="433" mass="45429">MTALHLSRFSSLRAFGHRNFVYVWSGALVSNIGTWMETLALGVFVTTVTGRAEATGAIAALTYIPALILSPVAGALADRFDRRVYVAVGTFVHALLAGILTVLAFTGHLTVPAVAVISFLNGCTSTLTNPGFSALISELVPPEDLHSAVSLNSAQFNLGRIMGPALAAIVLGTHGIAWALLVNTVSFVAVLVAVSRVRPAARVNALSREELWPGIVRGARVAREDAGIFLAMMGTLAVSALIAPFIGLVPVYAIRVFHEGAAATSLLVTCQGVGAVLAAVMLGPLIARLGRQRVLEACLLLIGVAATLYWLAPTLHLAALAMVGLGWFYMATLTGLNTSCQLRVPRELQARIHSLYSMMLGVGYAVGVWAQGALADRVGVRFVTASCAVLFVALVLSLRLLRPHAFDATEAPSKLVPAVSPSSSVRIEGSGDF</sequence>
<dbReference type="PANTHER" id="PTHR23513">
    <property type="entry name" value="INTEGRAL MEMBRANE EFFLUX PROTEIN-RELATED"/>
    <property type="match status" value="1"/>
</dbReference>
<feature type="transmembrane region" description="Helical" evidence="7">
    <location>
        <begin position="57"/>
        <end position="77"/>
    </location>
</feature>
<dbReference type="Pfam" id="PF05977">
    <property type="entry name" value="MFS_3"/>
    <property type="match status" value="1"/>
</dbReference>
<dbReference type="Gene3D" id="1.20.1250.20">
    <property type="entry name" value="MFS general substrate transporter like domains"/>
    <property type="match status" value="2"/>
</dbReference>
<evidence type="ECO:0000259" key="8">
    <source>
        <dbReference type="PROSITE" id="PS50850"/>
    </source>
</evidence>
<keyword evidence="6 7" id="KW-0472">Membrane</keyword>